<sequence>MAEFEFAQLLYVFLLAMYPVVECRGAIPFGIIAGGDPVAVFAASFIGNMLPIPFLLLLIGRIEEWIMSFKEGNAVRRWYVRYIRRIRESAKPKIERYGFWGLMLFVAVPLPLTGAWTASLVASLFGIRLSRALIAITAGVLVACVIVTALVLGLGLVL</sequence>
<feature type="transmembrane region" description="Helical" evidence="1">
    <location>
        <begin position="133"/>
        <end position="157"/>
    </location>
</feature>
<comment type="caution">
    <text evidence="2">The sequence shown here is derived from an EMBL/GenBank/DDBJ whole genome shotgun (WGS) entry which is preliminary data.</text>
</comment>
<evidence type="ECO:0000313" key="2">
    <source>
        <dbReference type="EMBL" id="HFK20892.1"/>
    </source>
</evidence>
<dbReference type="PANTHER" id="PTHR36007:SF2">
    <property type="entry name" value="TRANSPORT PROTEIN-RELATED"/>
    <property type="match status" value="1"/>
</dbReference>
<organism evidence="2">
    <name type="scientific">Candidatus Methanomethylicus mesodigestus</name>
    <dbReference type="NCBI Taxonomy" id="1867258"/>
    <lineage>
        <taxon>Archaea</taxon>
        <taxon>Thermoproteota</taxon>
        <taxon>Methanosuratincolia</taxon>
        <taxon>Candidatus Methanomethylicales</taxon>
        <taxon>Candidatus Methanomethylicaceae</taxon>
        <taxon>Candidatus Methanomethylicus</taxon>
    </lineage>
</organism>
<dbReference type="AlphaFoldDB" id="A0A7C3ITD3"/>
<evidence type="ECO:0000256" key="1">
    <source>
        <dbReference type="SAM" id="Phobius"/>
    </source>
</evidence>
<dbReference type="Pfam" id="PF06695">
    <property type="entry name" value="Sm_multidrug_ex"/>
    <property type="match status" value="1"/>
</dbReference>
<feature type="transmembrane region" description="Helical" evidence="1">
    <location>
        <begin position="39"/>
        <end position="60"/>
    </location>
</feature>
<dbReference type="InterPro" id="IPR009577">
    <property type="entry name" value="Sm_multidrug_ex"/>
</dbReference>
<protein>
    <recommendedName>
        <fullName evidence="3">Ligand-binding protein SH3</fullName>
    </recommendedName>
</protein>
<feature type="transmembrane region" description="Helical" evidence="1">
    <location>
        <begin position="97"/>
        <end position="127"/>
    </location>
</feature>
<evidence type="ECO:0008006" key="3">
    <source>
        <dbReference type="Google" id="ProtNLM"/>
    </source>
</evidence>
<keyword evidence="1" id="KW-0472">Membrane</keyword>
<dbReference type="EMBL" id="DSTX01000011">
    <property type="protein sequence ID" value="HFK20892.1"/>
    <property type="molecule type" value="Genomic_DNA"/>
</dbReference>
<reference evidence="2" key="1">
    <citation type="journal article" date="2020" name="mSystems">
        <title>Genome- and Community-Level Interaction Insights into Carbon Utilization and Element Cycling Functions of Hydrothermarchaeota in Hydrothermal Sediment.</title>
        <authorList>
            <person name="Zhou Z."/>
            <person name="Liu Y."/>
            <person name="Xu W."/>
            <person name="Pan J."/>
            <person name="Luo Z.H."/>
            <person name="Li M."/>
        </authorList>
    </citation>
    <scope>NUCLEOTIDE SEQUENCE [LARGE SCALE GENOMIC DNA]</scope>
    <source>
        <strain evidence="2">SpSt-468</strain>
    </source>
</reference>
<accession>A0A7C3ITD3</accession>
<gene>
    <name evidence="2" type="ORF">ENS19_06365</name>
</gene>
<keyword evidence="1" id="KW-0812">Transmembrane</keyword>
<keyword evidence="1" id="KW-1133">Transmembrane helix</keyword>
<proteinExistence type="predicted"/>
<dbReference type="PANTHER" id="PTHR36007">
    <property type="entry name" value="TRANSPORT PROTEIN-RELATED"/>
    <property type="match status" value="1"/>
</dbReference>
<name>A0A7C3ITD3_9CREN</name>